<feature type="region of interest" description="Disordered" evidence="1">
    <location>
        <begin position="134"/>
        <end position="159"/>
    </location>
</feature>
<keyword evidence="2" id="KW-0378">Hydrolase</keyword>
<comment type="caution">
    <text evidence="2">The sequence shown here is derived from an EMBL/GenBank/DDBJ whole genome shotgun (WGS) entry which is preliminary data.</text>
</comment>
<reference evidence="2" key="1">
    <citation type="submission" date="2023-02" db="EMBL/GenBank/DDBJ databases">
        <title>Georgenia sp.10Sc9-8, isolated from a soil sample collected from the Taklamakan desert.</title>
        <authorList>
            <person name="Liu S."/>
        </authorList>
    </citation>
    <scope>NUCLEOTIDE SEQUENCE</scope>
    <source>
        <strain evidence="2">10Sc9-8</strain>
    </source>
</reference>
<feature type="compositionally biased region" description="Polar residues" evidence="1">
    <location>
        <begin position="1"/>
        <end position="17"/>
    </location>
</feature>
<sequence length="196" mass="21413">MARGAQRQSGARGTSPRNQRRPRHHDEDGILPVLARVSRDVEAAVQRGRVKPSVRTKFQVAALLMREERARVKVDDALGDVRRDEQLKRLDGIATILAKTAARDTSLLALLDADAVVTDAARALKRDLLEDAGLEVPAEEDTPPEPAAATTTSAPRQVVPQSVVARQRANPFLEPDFSAAGKRRAQPRLLAGWELL</sequence>
<feature type="non-terminal residue" evidence="2">
    <location>
        <position position="196"/>
    </location>
</feature>
<feature type="compositionally biased region" description="Acidic residues" evidence="1">
    <location>
        <begin position="134"/>
        <end position="143"/>
    </location>
</feature>
<protein>
    <submittedName>
        <fullName evidence="2">ATP-dependent helicase</fullName>
    </submittedName>
</protein>
<keyword evidence="2" id="KW-0067">ATP-binding</keyword>
<keyword evidence="2" id="KW-0547">Nucleotide-binding</keyword>
<dbReference type="GO" id="GO:0004386">
    <property type="term" value="F:helicase activity"/>
    <property type="evidence" value="ECO:0007669"/>
    <property type="project" value="UniProtKB-KW"/>
</dbReference>
<gene>
    <name evidence="2" type="ORF">PU560_16465</name>
</gene>
<evidence type="ECO:0000256" key="1">
    <source>
        <dbReference type="SAM" id="MobiDB-lite"/>
    </source>
</evidence>
<dbReference type="Proteomes" id="UP001165561">
    <property type="component" value="Unassembled WGS sequence"/>
</dbReference>
<feature type="region of interest" description="Disordered" evidence="1">
    <location>
        <begin position="1"/>
        <end position="30"/>
    </location>
</feature>
<dbReference type="EMBL" id="JARACI010001186">
    <property type="protein sequence ID" value="MDD9208046.1"/>
    <property type="molecule type" value="Genomic_DNA"/>
</dbReference>
<keyword evidence="2" id="KW-0347">Helicase</keyword>
<keyword evidence="3" id="KW-1185">Reference proteome</keyword>
<evidence type="ECO:0000313" key="2">
    <source>
        <dbReference type="EMBL" id="MDD9208046.1"/>
    </source>
</evidence>
<proteinExistence type="predicted"/>
<name>A0ABT5U4K3_9MICO</name>
<evidence type="ECO:0000313" key="3">
    <source>
        <dbReference type="Proteomes" id="UP001165561"/>
    </source>
</evidence>
<accession>A0ABT5U4K3</accession>
<organism evidence="2 3">
    <name type="scientific">Georgenia halotolerans</name>
    <dbReference type="NCBI Taxonomy" id="3028317"/>
    <lineage>
        <taxon>Bacteria</taxon>
        <taxon>Bacillati</taxon>
        <taxon>Actinomycetota</taxon>
        <taxon>Actinomycetes</taxon>
        <taxon>Micrococcales</taxon>
        <taxon>Bogoriellaceae</taxon>
        <taxon>Georgenia</taxon>
    </lineage>
</organism>